<keyword evidence="1" id="KW-0805">Transcription regulation</keyword>
<evidence type="ECO:0000313" key="5">
    <source>
        <dbReference type="EMBL" id="AVM00734.1"/>
    </source>
</evidence>
<evidence type="ECO:0000256" key="2">
    <source>
        <dbReference type="ARBA" id="ARBA00023125"/>
    </source>
</evidence>
<dbReference type="InterPro" id="IPR036390">
    <property type="entry name" value="WH_DNA-bd_sf"/>
</dbReference>
<dbReference type="PROSITE" id="PS50987">
    <property type="entry name" value="HTH_ARSR_2"/>
    <property type="match status" value="1"/>
</dbReference>
<evidence type="ECO:0000256" key="3">
    <source>
        <dbReference type="ARBA" id="ARBA00023163"/>
    </source>
</evidence>
<feature type="domain" description="HTH arsR-type" evidence="4">
    <location>
        <begin position="24"/>
        <end position="117"/>
    </location>
</feature>
<dbReference type="Gene3D" id="1.10.10.10">
    <property type="entry name" value="Winged helix-like DNA-binding domain superfamily/Winged helix DNA-binding domain"/>
    <property type="match status" value="1"/>
</dbReference>
<dbReference type="InterPro" id="IPR036388">
    <property type="entry name" value="WH-like_DNA-bd_sf"/>
</dbReference>
<dbReference type="InterPro" id="IPR011991">
    <property type="entry name" value="ArsR-like_HTH"/>
</dbReference>
<dbReference type="Pfam" id="PF01022">
    <property type="entry name" value="HTH_5"/>
    <property type="match status" value="1"/>
</dbReference>
<proteinExistence type="predicted"/>
<dbReference type="InterPro" id="IPR048226">
    <property type="entry name" value="Rv2640c-like"/>
</dbReference>
<gene>
    <name evidence="5" type="ORF">C6V83_11110</name>
</gene>
<dbReference type="GO" id="GO:0003700">
    <property type="term" value="F:DNA-binding transcription factor activity"/>
    <property type="evidence" value="ECO:0007669"/>
    <property type="project" value="InterPro"/>
</dbReference>
<dbReference type="CDD" id="cd00090">
    <property type="entry name" value="HTH_ARSR"/>
    <property type="match status" value="1"/>
</dbReference>
<dbReference type="PRINTS" id="PR00778">
    <property type="entry name" value="HTHARSR"/>
</dbReference>
<dbReference type="PANTHER" id="PTHR33154:SF18">
    <property type="entry name" value="ARSENICAL RESISTANCE OPERON REPRESSOR"/>
    <property type="match status" value="1"/>
</dbReference>
<name>A0A2S0KGF1_9ACTN</name>
<keyword evidence="2" id="KW-0238">DNA-binding</keyword>
<dbReference type="SMART" id="SM00418">
    <property type="entry name" value="HTH_ARSR"/>
    <property type="match status" value="1"/>
</dbReference>
<dbReference type="GO" id="GO:0003677">
    <property type="term" value="F:DNA binding"/>
    <property type="evidence" value="ECO:0007669"/>
    <property type="project" value="UniProtKB-KW"/>
</dbReference>
<dbReference type="PANTHER" id="PTHR33154">
    <property type="entry name" value="TRANSCRIPTIONAL REGULATOR, ARSR FAMILY"/>
    <property type="match status" value="1"/>
</dbReference>
<evidence type="ECO:0000313" key="6">
    <source>
        <dbReference type="Proteomes" id="UP000239814"/>
    </source>
</evidence>
<dbReference type="OrthoDB" id="9798835at2"/>
<evidence type="ECO:0000256" key="1">
    <source>
        <dbReference type="ARBA" id="ARBA00023015"/>
    </source>
</evidence>
<protein>
    <submittedName>
        <fullName evidence="5">Transcriptional regulator</fullName>
    </submittedName>
</protein>
<dbReference type="SUPFAM" id="SSF46785">
    <property type="entry name" value="Winged helix' DNA-binding domain"/>
    <property type="match status" value="1"/>
</dbReference>
<evidence type="ECO:0000259" key="4">
    <source>
        <dbReference type="PROSITE" id="PS50987"/>
    </source>
</evidence>
<dbReference type="RefSeq" id="WP_105942447.1">
    <property type="nucleotide sequence ID" value="NZ_CP027433.1"/>
</dbReference>
<dbReference type="NCBIfam" id="NF041413">
    <property type="entry name" value="ArsR_Rv2640c_fam"/>
    <property type="match status" value="1"/>
</dbReference>
<dbReference type="EMBL" id="CP027433">
    <property type="protein sequence ID" value="AVM00734.1"/>
    <property type="molecule type" value="Genomic_DNA"/>
</dbReference>
<dbReference type="Proteomes" id="UP000239814">
    <property type="component" value="Chromosome"/>
</dbReference>
<dbReference type="InterPro" id="IPR051081">
    <property type="entry name" value="HTH_MetalResp_TranReg"/>
</dbReference>
<accession>A0A2S0KGF1</accession>
<keyword evidence="3" id="KW-0804">Transcription</keyword>
<sequence length="117" mass="12270">MPKSLPVVDVSAPICCAPLAAGPMSTDNALELALRLKALADPIRIQMMSLLMAEPTREKTASDLASAVGVSGGTATHHLNQLRGAGLVTSERRGVNNFYRAEPANLEALRGVLNTCC</sequence>
<dbReference type="InterPro" id="IPR001845">
    <property type="entry name" value="HTH_ArsR_DNA-bd_dom"/>
</dbReference>
<reference evidence="5 6" key="1">
    <citation type="submission" date="2018-03" db="EMBL/GenBank/DDBJ databases">
        <title>Characteristics and genome of n-alkane degrading marine bacteria Gordonia iterans isolated from crude oil contaminated in Tae-an, South Korea.</title>
        <authorList>
            <person name="Lee S.-S."/>
            <person name="Kim H."/>
        </authorList>
    </citation>
    <scope>NUCLEOTIDE SEQUENCE [LARGE SCALE GENOMIC DNA]</scope>
    <source>
        <strain evidence="5 6">Co17</strain>
    </source>
</reference>
<dbReference type="KEGG" id="git:C6V83_11110"/>
<keyword evidence="6" id="KW-1185">Reference proteome</keyword>
<organism evidence="5 6">
    <name type="scientific">Gordonia iterans</name>
    <dbReference type="NCBI Taxonomy" id="1004901"/>
    <lineage>
        <taxon>Bacteria</taxon>
        <taxon>Bacillati</taxon>
        <taxon>Actinomycetota</taxon>
        <taxon>Actinomycetes</taxon>
        <taxon>Mycobacteriales</taxon>
        <taxon>Gordoniaceae</taxon>
        <taxon>Gordonia</taxon>
    </lineage>
</organism>
<dbReference type="NCBIfam" id="NF033788">
    <property type="entry name" value="HTH_metalloreg"/>
    <property type="match status" value="1"/>
</dbReference>
<dbReference type="AlphaFoldDB" id="A0A2S0KGF1"/>